<dbReference type="Proteomes" id="UP001461498">
    <property type="component" value="Unassembled WGS sequence"/>
</dbReference>
<proteinExistence type="predicted"/>
<dbReference type="AlphaFoldDB" id="A0AAW1CRD7"/>
<evidence type="ECO:0000313" key="2">
    <source>
        <dbReference type="EMBL" id="KAK9500050.1"/>
    </source>
</evidence>
<organism evidence="2 3">
    <name type="scientific">Rhynocoris fuscipes</name>
    <dbReference type="NCBI Taxonomy" id="488301"/>
    <lineage>
        <taxon>Eukaryota</taxon>
        <taxon>Metazoa</taxon>
        <taxon>Ecdysozoa</taxon>
        <taxon>Arthropoda</taxon>
        <taxon>Hexapoda</taxon>
        <taxon>Insecta</taxon>
        <taxon>Pterygota</taxon>
        <taxon>Neoptera</taxon>
        <taxon>Paraneoptera</taxon>
        <taxon>Hemiptera</taxon>
        <taxon>Heteroptera</taxon>
        <taxon>Panheteroptera</taxon>
        <taxon>Cimicomorpha</taxon>
        <taxon>Reduviidae</taxon>
        <taxon>Harpactorinae</taxon>
        <taxon>Harpactorini</taxon>
        <taxon>Rhynocoris</taxon>
    </lineage>
</organism>
<reference evidence="2 3" key="1">
    <citation type="submission" date="2022-12" db="EMBL/GenBank/DDBJ databases">
        <title>Chromosome-level genome assembly of true bugs.</title>
        <authorList>
            <person name="Ma L."/>
            <person name="Li H."/>
        </authorList>
    </citation>
    <scope>NUCLEOTIDE SEQUENCE [LARGE SCALE GENOMIC DNA]</scope>
    <source>
        <strain evidence="2">Lab_2022b</strain>
    </source>
</reference>
<keyword evidence="1" id="KW-0175">Coiled coil</keyword>
<dbReference type="EMBL" id="JAPXFL010000010">
    <property type="protein sequence ID" value="KAK9500050.1"/>
    <property type="molecule type" value="Genomic_DNA"/>
</dbReference>
<feature type="coiled-coil region" evidence="1">
    <location>
        <begin position="369"/>
        <end position="396"/>
    </location>
</feature>
<sequence>MPPKPNLAAEELDPVELYQKLLKLKDIHKMYKNWEDTKKPVIREYTDKRNASLLSKTRNIHNIIREKKYSKPERLVEFLKRDKELYEISKSKDTPDIIPALENIIFTKRKFIDKLTNELVNLKEEYYNLQKQIWFVKSRKGRAHKEVKKHTFNLQDKEVELENIKTERDAGIIALNSYKKLLDLLHKESTHFDTISNRLKGVVILRAQYLLHLLNILNWCTSDVKALTEMDKVLLYIQSNIALKQGKDMRKLKNEFMQFRDLIIPFEGETIQQKAPDVSVIQRNQMSQYAETVQHIEDRWDEAFEKLRNICCVTEDRHIIPSIENAMQDQAYLLKIIEINNLLLDNYSKRRNYLQQTLDQLIYTTPGYVREFREKKAKLLEENKVLEDELAVLNERAKEIPKNILDYYTTMFYLQEALKNIGIQPYETLKRTQDTYRAFDQTLHGDGEDSNVVITDVTEGNNNANPVQSDLVAYDDKHYVVSQRHRKFEIPEDYTDPYVPPHKFDYLDDEYRISHVFDAIFLKVKLMLQQLGNKPEVLSEPPTEEMKAAYRHYLSHNSDYQTEDRQCIDSDFEEEEEGEGDEMRELERVLYSMWAKGGKVEK</sequence>
<feature type="coiled-coil region" evidence="1">
    <location>
        <begin position="112"/>
        <end position="167"/>
    </location>
</feature>
<gene>
    <name evidence="2" type="ORF">O3M35_001391</name>
</gene>
<evidence type="ECO:0000313" key="3">
    <source>
        <dbReference type="Proteomes" id="UP001461498"/>
    </source>
</evidence>
<protein>
    <submittedName>
        <fullName evidence="2">Uncharacterized protein</fullName>
    </submittedName>
</protein>
<accession>A0AAW1CRD7</accession>
<evidence type="ECO:0000256" key="1">
    <source>
        <dbReference type="SAM" id="Coils"/>
    </source>
</evidence>
<keyword evidence="3" id="KW-1185">Reference proteome</keyword>
<name>A0AAW1CRD7_9HEMI</name>
<comment type="caution">
    <text evidence="2">The sequence shown here is derived from an EMBL/GenBank/DDBJ whole genome shotgun (WGS) entry which is preliminary data.</text>
</comment>